<dbReference type="EMBL" id="JABXXO010000012">
    <property type="protein sequence ID" value="KAF7762657.1"/>
    <property type="molecule type" value="Genomic_DNA"/>
</dbReference>
<organism evidence="1 2">
    <name type="scientific">Agaricus bisporus var. burnettii</name>
    <dbReference type="NCBI Taxonomy" id="192524"/>
    <lineage>
        <taxon>Eukaryota</taxon>
        <taxon>Fungi</taxon>
        <taxon>Dikarya</taxon>
        <taxon>Basidiomycota</taxon>
        <taxon>Agaricomycotina</taxon>
        <taxon>Agaricomycetes</taxon>
        <taxon>Agaricomycetidae</taxon>
        <taxon>Agaricales</taxon>
        <taxon>Agaricineae</taxon>
        <taxon>Agaricaceae</taxon>
        <taxon>Agaricus</taxon>
    </lineage>
</organism>
<gene>
    <name evidence="1" type="ORF">Agabi119p4_9250</name>
</gene>
<dbReference type="AlphaFoldDB" id="A0A8H7EY73"/>
<comment type="caution">
    <text evidence="1">The sequence shown here is derived from an EMBL/GenBank/DDBJ whole genome shotgun (WGS) entry which is preliminary data.</text>
</comment>
<dbReference type="Proteomes" id="UP000629468">
    <property type="component" value="Unassembled WGS sequence"/>
</dbReference>
<reference evidence="1 2" key="1">
    <citation type="journal article" name="Sci. Rep.">
        <title>Telomere-to-telomere assembled and centromere annotated genomes of the two main subspecies of the button mushroom Agaricus bisporus reveal especially polymorphic chromosome ends.</title>
        <authorList>
            <person name="Sonnenberg A.S.M."/>
            <person name="Sedaghat-Telgerd N."/>
            <person name="Lavrijssen B."/>
            <person name="Ohm R.A."/>
            <person name="Hendrickx P.M."/>
            <person name="Scholtmeijer K."/>
            <person name="Baars J.J.P."/>
            <person name="van Peer A."/>
        </authorList>
    </citation>
    <scope>NUCLEOTIDE SEQUENCE [LARGE SCALE GENOMIC DNA]</scope>
    <source>
        <strain evidence="1 2">H119_p4</strain>
    </source>
</reference>
<evidence type="ECO:0000313" key="2">
    <source>
        <dbReference type="Proteomes" id="UP000629468"/>
    </source>
</evidence>
<evidence type="ECO:0000313" key="1">
    <source>
        <dbReference type="EMBL" id="KAF7762657.1"/>
    </source>
</evidence>
<protein>
    <submittedName>
        <fullName evidence="1">Uncharacterized protein</fullName>
    </submittedName>
</protein>
<name>A0A8H7EY73_AGABI</name>
<sequence>MNVAFQLITVNHLLAKYEYGSSISEQGAYARLQPLPRLPHKARLDRHCDTHGKKSGLHNSSDEHQFVQLAVTWSKSGMSIR</sequence>
<accession>A0A8H7EY73</accession>
<proteinExistence type="predicted"/>